<organism evidence="3 4">
    <name type="scientific">Armillaria ostoyae</name>
    <name type="common">Armillaria root rot fungus</name>
    <dbReference type="NCBI Taxonomy" id="47428"/>
    <lineage>
        <taxon>Eukaryota</taxon>
        <taxon>Fungi</taxon>
        <taxon>Dikarya</taxon>
        <taxon>Basidiomycota</taxon>
        <taxon>Agaricomycotina</taxon>
        <taxon>Agaricomycetes</taxon>
        <taxon>Agaricomycetidae</taxon>
        <taxon>Agaricales</taxon>
        <taxon>Marasmiineae</taxon>
        <taxon>Physalacriaceae</taxon>
        <taxon>Armillaria</taxon>
    </lineage>
</organism>
<dbReference type="EMBL" id="FUEG01000003">
    <property type="protein sequence ID" value="SJL01348.1"/>
    <property type="molecule type" value="Genomic_DNA"/>
</dbReference>
<dbReference type="Gene3D" id="2.40.70.10">
    <property type="entry name" value="Acid Proteases"/>
    <property type="match status" value="1"/>
</dbReference>
<dbReference type="PANTHER" id="PTHR24559">
    <property type="entry name" value="TRANSPOSON TY3-I GAG-POL POLYPROTEIN"/>
    <property type="match status" value="1"/>
</dbReference>
<dbReference type="OrthoDB" id="128646at2759"/>
<sequence length="704" mass="79124">MTSNPVLKSQNQYTTLSIKGNDNNNNNNDLCSRDDGRDTGDTAAAMRRPSRWESGGEDPALQGTTRALKSKQPSPPSLGPVWVTLKGLSQSSARAQAKVAKPTGHGAESPIQDDMKFPTRAIPGPKMGIKSGPPTSEGTGRTDKSVHSAQVQPDTLPASGPLTRSATHSSISIQKQLDEDDEEATNATVTKTATGKGAASIQAVNRGHSVTMMEVPNEEDDMAYLLWFTKKNQKEVTSNKPAWSSVMVPVLTRGWCRPFEVDWTLCAVCEARNDNAACAVLFVWTHKDQLTGLTNELLSELQKGGELAWEQLYELHKPPHCLCRRQSSDRDFTLDIQLSPCTGTQTLVVKGLLHSGCTSSSINRAFVQKHRLDMRKTAVPITVYNANSTCNKAGNITEFVEFQMTIGNHSERINFAVTNLGTKDLYLGHDWLKCHNPVINWKMGTILFRHCQCIKNLFPLPDTDPDDQWDEELEEGKTILAVNMEEELVIRAVHHANDLATATNADKPKKTFEEMVPPDYRSFHDLFSKENFDELPKRKPWDHAIELIPNAKLTLDCKNLELGHIHELKSLFTSPFFFIKKKDGSLCPIQDYQKLNEMTIKNRYPLPLISELIDKLQEAKYFTKLDVRWGYNNIQIKEGDEEKAAFHMNRGLFKPTIMFFGLTNSPTTFQWMMNDIFKDLISEGKVTIYLDNILIFTKDLDEHR</sequence>
<dbReference type="InterPro" id="IPR053134">
    <property type="entry name" value="RNA-dir_DNA_polymerase"/>
</dbReference>
<dbReference type="Pfam" id="PF08284">
    <property type="entry name" value="RVP_2"/>
    <property type="match status" value="1"/>
</dbReference>
<reference evidence="4" key="1">
    <citation type="journal article" date="2017" name="Nat. Ecol. Evol.">
        <title>Genome expansion and lineage-specific genetic innovations in the forest pathogenic fungi Armillaria.</title>
        <authorList>
            <person name="Sipos G."/>
            <person name="Prasanna A.N."/>
            <person name="Walter M.C."/>
            <person name="O'Connor E."/>
            <person name="Balint B."/>
            <person name="Krizsan K."/>
            <person name="Kiss B."/>
            <person name="Hess J."/>
            <person name="Varga T."/>
            <person name="Slot J."/>
            <person name="Riley R."/>
            <person name="Boka B."/>
            <person name="Rigling D."/>
            <person name="Barry K."/>
            <person name="Lee J."/>
            <person name="Mihaltcheva S."/>
            <person name="LaButti K."/>
            <person name="Lipzen A."/>
            <person name="Waldron R."/>
            <person name="Moloney N.M."/>
            <person name="Sperisen C."/>
            <person name="Kredics L."/>
            <person name="Vagvoelgyi C."/>
            <person name="Patrignani A."/>
            <person name="Fitzpatrick D."/>
            <person name="Nagy I."/>
            <person name="Doyle S."/>
            <person name="Anderson J.B."/>
            <person name="Grigoriev I.V."/>
            <person name="Gueldener U."/>
            <person name="Muensterkoetter M."/>
            <person name="Nagy L.G."/>
        </authorList>
    </citation>
    <scope>NUCLEOTIDE SEQUENCE [LARGE SCALE GENOMIC DNA]</scope>
    <source>
        <strain evidence="4">C18/9</strain>
    </source>
</reference>
<dbReference type="InterPro" id="IPR043128">
    <property type="entry name" value="Rev_trsase/Diguanyl_cyclase"/>
</dbReference>
<feature type="compositionally biased region" description="Basic and acidic residues" evidence="1">
    <location>
        <begin position="31"/>
        <end position="40"/>
    </location>
</feature>
<dbReference type="Gene3D" id="3.30.70.270">
    <property type="match status" value="1"/>
</dbReference>
<dbReference type="PROSITE" id="PS50878">
    <property type="entry name" value="RT_POL"/>
    <property type="match status" value="1"/>
</dbReference>
<feature type="region of interest" description="Disordered" evidence="1">
    <location>
        <begin position="1"/>
        <end position="200"/>
    </location>
</feature>
<feature type="compositionally biased region" description="Polar residues" evidence="1">
    <location>
        <begin position="162"/>
        <end position="175"/>
    </location>
</feature>
<dbReference type="PANTHER" id="PTHR24559:SF440">
    <property type="entry name" value="RIBONUCLEASE H"/>
    <property type="match status" value="1"/>
</dbReference>
<keyword evidence="4" id="KW-1185">Reference proteome</keyword>
<dbReference type="CDD" id="cd00303">
    <property type="entry name" value="retropepsin_like"/>
    <property type="match status" value="1"/>
</dbReference>
<dbReference type="Gene3D" id="3.10.10.10">
    <property type="entry name" value="HIV Type 1 Reverse Transcriptase, subunit A, domain 1"/>
    <property type="match status" value="1"/>
</dbReference>
<feature type="compositionally biased region" description="Polar residues" evidence="1">
    <location>
        <begin position="1"/>
        <end position="20"/>
    </location>
</feature>
<protein>
    <recommendedName>
        <fullName evidence="2">Reverse transcriptase domain-containing protein</fullName>
    </recommendedName>
</protein>
<dbReference type="SUPFAM" id="SSF50630">
    <property type="entry name" value="Acid proteases"/>
    <property type="match status" value="1"/>
</dbReference>
<evidence type="ECO:0000313" key="3">
    <source>
        <dbReference type="EMBL" id="SJL01348.1"/>
    </source>
</evidence>
<name>A0A284QY06_ARMOS</name>
<dbReference type="AlphaFoldDB" id="A0A284QY06"/>
<evidence type="ECO:0000313" key="4">
    <source>
        <dbReference type="Proteomes" id="UP000219338"/>
    </source>
</evidence>
<dbReference type="InterPro" id="IPR000477">
    <property type="entry name" value="RT_dom"/>
</dbReference>
<feature type="domain" description="Reverse transcriptase" evidence="2">
    <location>
        <begin position="560"/>
        <end position="704"/>
    </location>
</feature>
<dbReference type="Proteomes" id="UP000219338">
    <property type="component" value="Unassembled WGS sequence"/>
</dbReference>
<evidence type="ECO:0000256" key="1">
    <source>
        <dbReference type="SAM" id="MobiDB-lite"/>
    </source>
</evidence>
<dbReference type="CDD" id="cd01647">
    <property type="entry name" value="RT_LTR"/>
    <property type="match status" value="1"/>
</dbReference>
<evidence type="ECO:0000259" key="2">
    <source>
        <dbReference type="PROSITE" id="PS50878"/>
    </source>
</evidence>
<feature type="compositionally biased region" description="Low complexity" evidence="1">
    <location>
        <begin position="185"/>
        <end position="199"/>
    </location>
</feature>
<dbReference type="SUPFAM" id="SSF56672">
    <property type="entry name" value="DNA/RNA polymerases"/>
    <property type="match status" value="1"/>
</dbReference>
<proteinExistence type="predicted"/>
<dbReference type="Pfam" id="PF00078">
    <property type="entry name" value="RVT_1"/>
    <property type="match status" value="1"/>
</dbReference>
<gene>
    <name evidence="3" type="ORF">ARMOST_04668</name>
</gene>
<accession>A0A284QY06</accession>
<dbReference type="InterPro" id="IPR021109">
    <property type="entry name" value="Peptidase_aspartic_dom_sf"/>
</dbReference>
<dbReference type="InterPro" id="IPR043502">
    <property type="entry name" value="DNA/RNA_pol_sf"/>
</dbReference>
<dbReference type="STRING" id="47428.A0A284QY06"/>